<proteinExistence type="predicted"/>
<evidence type="ECO:0000313" key="2">
    <source>
        <dbReference type="Proteomes" id="UP000199701"/>
    </source>
</evidence>
<name>A0A1I0QZK3_9FIRM</name>
<evidence type="ECO:0000313" key="1">
    <source>
        <dbReference type="EMBL" id="SEW33418.1"/>
    </source>
</evidence>
<dbReference type="RefSeq" id="WP_092454855.1">
    <property type="nucleotide sequence ID" value="NZ_FOJI01000010.1"/>
</dbReference>
<reference evidence="1 2" key="1">
    <citation type="submission" date="2016-10" db="EMBL/GenBank/DDBJ databases">
        <authorList>
            <person name="de Groot N.N."/>
        </authorList>
    </citation>
    <scope>NUCLEOTIDE SEQUENCE [LARGE SCALE GENOMIC DNA]</scope>
    <source>
        <strain evidence="1 2">DSM 9179</strain>
    </source>
</reference>
<dbReference type="AlphaFoldDB" id="A0A1I0QZK3"/>
<accession>A0A1I0QZK3</accession>
<organism evidence="1 2">
    <name type="scientific">[Clostridium] fimetarium</name>
    <dbReference type="NCBI Taxonomy" id="99656"/>
    <lineage>
        <taxon>Bacteria</taxon>
        <taxon>Bacillati</taxon>
        <taxon>Bacillota</taxon>
        <taxon>Clostridia</taxon>
        <taxon>Lachnospirales</taxon>
        <taxon>Lachnospiraceae</taxon>
    </lineage>
</organism>
<dbReference type="OrthoDB" id="2215712at2"/>
<dbReference type="STRING" id="99656.SAMN05421659_110109"/>
<keyword evidence="2" id="KW-1185">Reference proteome</keyword>
<dbReference type="EMBL" id="FOJI01000010">
    <property type="protein sequence ID" value="SEW33418.1"/>
    <property type="molecule type" value="Genomic_DNA"/>
</dbReference>
<dbReference type="Proteomes" id="UP000199701">
    <property type="component" value="Unassembled WGS sequence"/>
</dbReference>
<sequence>MPQNDATLDIRPEDIEIVDKSEYSIDINDYYSNVPDIAKPLIKGAKAGLKKIEKALYSAPAFIDTIRAAIPEETLQAVLSKEQKEKLASGALKLMTKKDGSLLANLVDPKTKKIVSTVNLKSVKLTPDLNKAMTNYATQMQMAQIVEEIQYVQLAVEEVRQGQENDRLAMAYSCQQKFIQAMAINDKKIRTMALLNLTSDAENSRNLLMLSQNANIGFINDEPEDFFGKLISGSKQEKINQRMNEIRESLCVVNMVSITEAVAYQEMGEMEAARISLQYYGDYINKTYLERNGLVERLDMLDLSPKKYWSNALPDISKKIQALPCFGENKLMEEF</sequence>
<protein>
    <submittedName>
        <fullName evidence="1">Uncharacterized protein</fullName>
    </submittedName>
</protein>
<gene>
    <name evidence="1" type="ORF">SAMN05421659_110109</name>
</gene>